<evidence type="ECO:0000256" key="1">
    <source>
        <dbReference type="SAM" id="Phobius"/>
    </source>
</evidence>
<protein>
    <submittedName>
        <fullName evidence="2">Uncharacterized protein</fullName>
    </submittedName>
</protein>
<feature type="transmembrane region" description="Helical" evidence="1">
    <location>
        <begin position="113"/>
        <end position="138"/>
    </location>
</feature>
<comment type="caution">
    <text evidence="2">The sequence shown here is derived from an EMBL/GenBank/DDBJ whole genome shotgun (WGS) entry which is preliminary data.</text>
</comment>
<keyword evidence="1" id="KW-1133">Transmembrane helix</keyword>
<organism evidence="2 3">
    <name type="scientific">Candidatus Nesterenkonia stercoripullorum</name>
    <dbReference type="NCBI Taxonomy" id="2838701"/>
    <lineage>
        <taxon>Bacteria</taxon>
        <taxon>Bacillati</taxon>
        <taxon>Actinomycetota</taxon>
        <taxon>Actinomycetes</taxon>
        <taxon>Micrococcales</taxon>
        <taxon>Micrococcaceae</taxon>
        <taxon>Nesterenkonia</taxon>
    </lineage>
</organism>
<evidence type="ECO:0000313" key="2">
    <source>
        <dbReference type="EMBL" id="HIW98554.1"/>
    </source>
</evidence>
<feature type="transmembrane region" description="Helical" evidence="1">
    <location>
        <begin position="70"/>
        <end position="92"/>
    </location>
</feature>
<reference evidence="2" key="2">
    <citation type="submission" date="2021-04" db="EMBL/GenBank/DDBJ databases">
        <authorList>
            <person name="Gilroy R."/>
        </authorList>
    </citation>
    <scope>NUCLEOTIDE SEQUENCE</scope>
    <source>
        <strain evidence="2">ChiHejej3B27-3195</strain>
    </source>
</reference>
<keyword evidence="1" id="KW-0812">Transmembrane</keyword>
<evidence type="ECO:0000313" key="3">
    <source>
        <dbReference type="Proteomes" id="UP000824151"/>
    </source>
</evidence>
<dbReference type="EMBL" id="DXGD01000010">
    <property type="protein sequence ID" value="HIW98554.1"/>
    <property type="molecule type" value="Genomic_DNA"/>
</dbReference>
<sequence>MLPSTGPVPSGDFHLAAVSSGNELFLTSRQTVEERVDDFGIGALVMGIEAPRDAARSEIARSALAVTQNVSIVITGIIGAAALVVAGAAIYCERNRRPLFVAFVHGEGFWRRYAPFMVQFLVIAAASYVVAVYGWNAAITVDRALPVAALLLGLGVIAVPALLSNDRRLRADYIKRP</sequence>
<dbReference type="AlphaFoldDB" id="A0A9D1RZZ2"/>
<gene>
    <name evidence="2" type="ORF">H9871_00255</name>
</gene>
<proteinExistence type="predicted"/>
<reference evidence="2" key="1">
    <citation type="journal article" date="2021" name="PeerJ">
        <title>Extensive microbial diversity within the chicken gut microbiome revealed by metagenomics and culture.</title>
        <authorList>
            <person name="Gilroy R."/>
            <person name="Ravi A."/>
            <person name="Getino M."/>
            <person name="Pursley I."/>
            <person name="Horton D.L."/>
            <person name="Alikhan N.F."/>
            <person name="Baker D."/>
            <person name="Gharbi K."/>
            <person name="Hall N."/>
            <person name="Watson M."/>
            <person name="Adriaenssens E.M."/>
            <person name="Foster-Nyarko E."/>
            <person name="Jarju S."/>
            <person name="Secka A."/>
            <person name="Antonio M."/>
            <person name="Oren A."/>
            <person name="Chaudhuri R.R."/>
            <person name="La Ragione R."/>
            <person name="Hildebrand F."/>
            <person name="Pallen M.J."/>
        </authorList>
    </citation>
    <scope>NUCLEOTIDE SEQUENCE</scope>
    <source>
        <strain evidence="2">ChiHejej3B27-3195</strain>
    </source>
</reference>
<feature type="transmembrane region" description="Helical" evidence="1">
    <location>
        <begin position="144"/>
        <end position="163"/>
    </location>
</feature>
<accession>A0A9D1RZZ2</accession>
<dbReference type="Proteomes" id="UP000824151">
    <property type="component" value="Unassembled WGS sequence"/>
</dbReference>
<name>A0A9D1RZZ2_9MICC</name>
<keyword evidence="1" id="KW-0472">Membrane</keyword>